<dbReference type="PANTHER" id="PTHR36966:SF1">
    <property type="entry name" value="REP-ASSOCIATED TYROSINE TRANSPOSASE"/>
    <property type="match status" value="1"/>
</dbReference>
<dbReference type="NCBIfam" id="NF047646">
    <property type="entry name" value="REP_Tyr_transpos"/>
    <property type="match status" value="1"/>
</dbReference>
<dbReference type="InterPro" id="IPR002686">
    <property type="entry name" value="Transposase_17"/>
</dbReference>
<dbReference type="SMART" id="SM01321">
    <property type="entry name" value="Y1_Tnp"/>
    <property type="match status" value="1"/>
</dbReference>
<sequence length="171" mass="19634">MYSLTTATLGREPLFADAANVAILIDTLRFVERKGFSHSLAWVVMPDHLHWLMELHGGTLAECMALLKSRSSRLLNRRLERQGPLWQHGYHDHAVRSDESLHEKAMYILAIRSVRAWPARWVSTHTHGAVGRCRCRHPDVEHPRMAWIKLHMKPSRPTVICRNHSGRRAGA</sequence>
<reference evidence="2 3" key="1">
    <citation type="submission" date="2021-05" db="EMBL/GenBank/DDBJ databases">
        <title>Complete Genome Sequence of Stenotrophomonas pavanii strain Y.</title>
        <authorList>
            <person name="Dohra H."/>
            <person name="Mohad Din A.R.J."/>
            <person name="Suzuki K."/>
            <person name="Fatma A."/>
            <person name="Honjyo M."/>
            <person name="Nishimura T."/>
            <person name="Moriuch R."/>
            <person name="Masuda K."/>
            <person name="Minoura A."/>
            <person name="Tashiro Y."/>
            <person name="Futamata H."/>
        </authorList>
    </citation>
    <scope>NUCLEOTIDE SEQUENCE [LARGE SCALE GENOMIC DNA]</scope>
    <source>
        <strain evidence="3">Y</strain>
    </source>
</reference>
<evidence type="ECO:0000259" key="1">
    <source>
        <dbReference type="SMART" id="SM01321"/>
    </source>
</evidence>
<accession>A0ABM7R6J6</accession>
<organism evidence="2 3">
    <name type="scientific">Stenotrophomonas pavanii</name>
    <dbReference type="NCBI Taxonomy" id="487698"/>
    <lineage>
        <taxon>Bacteria</taxon>
        <taxon>Pseudomonadati</taxon>
        <taxon>Pseudomonadota</taxon>
        <taxon>Gammaproteobacteria</taxon>
        <taxon>Lysobacterales</taxon>
        <taxon>Lysobacteraceae</taxon>
        <taxon>Stenotrophomonas</taxon>
    </lineage>
</organism>
<dbReference type="Pfam" id="PF01797">
    <property type="entry name" value="Y1_Tnp"/>
    <property type="match status" value="1"/>
</dbReference>
<protein>
    <recommendedName>
        <fullName evidence="1">Transposase IS200-like domain-containing protein</fullName>
    </recommendedName>
</protein>
<evidence type="ECO:0000313" key="3">
    <source>
        <dbReference type="Proteomes" id="UP000825066"/>
    </source>
</evidence>
<feature type="domain" description="Transposase IS200-like" evidence="1">
    <location>
        <begin position="1"/>
        <end position="111"/>
    </location>
</feature>
<dbReference type="InterPro" id="IPR052715">
    <property type="entry name" value="RAYT_transposase"/>
</dbReference>
<gene>
    <name evidence="2" type="ORF">STNY_R35600</name>
</gene>
<dbReference type="PANTHER" id="PTHR36966">
    <property type="entry name" value="REP-ASSOCIATED TYROSINE TRANSPOSASE"/>
    <property type="match status" value="1"/>
</dbReference>
<proteinExistence type="predicted"/>
<name>A0ABM7R6J6_9GAMM</name>
<evidence type="ECO:0000313" key="2">
    <source>
        <dbReference type="EMBL" id="BCX45340.1"/>
    </source>
</evidence>
<dbReference type="EMBL" id="AP024684">
    <property type="protein sequence ID" value="BCX45340.1"/>
    <property type="molecule type" value="Genomic_DNA"/>
</dbReference>
<dbReference type="Proteomes" id="UP000825066">
    <property type="component" value="Chromosome"/>
</dbReference>
<keyword evidence="3" id="KW-1185">Reference proteome</keyword>